<reference evidence="2" key="1">
    <citation type="journal article" date="2019" name="Int. J. Syst. Evol. Microbiol.">
        <title>The Global Catalogue of Microorganisms (GCM) 10K type strain sequencing project: providing services to taxonomists for standard genome sequencing and annotation.</title>
        <authorList>
            <consortium name="The Broad Institute Genomics Platform"/>
            <consortium name="The Broad Institute Genome Sequencing Center for Infectious Disease"/>
            <person name="Wu L."/>
            <person name="Ma J."/>
        </authorList>
    </citation>
    <scope>NUCLEOTIDE SEQUENCE [LARGE SCALE GENOMIC DNA]</scope>
    <source>
        <strain evidence="2">JCM 16918</strain>
    </source>
</reference>
<protein>
    <submittedName>
        <fullName evidence="1">Uncharacterized protein</fullName>
    </submittedName>
</protein>
<dbReference type="Proteomes" id="UP000645517">
    <property type="component" value="Unassembled WGS sequence"/>
</dbReference>
<keyword evidence="2" id="KW-1185">Reference proteome</keyword>
<proteinExistence type="predicted"/>
<organism evidence="1 2">
    <name type="scientific">Deinococcus daejeonensis</name>
    <dbReference type="NCBI Taxonomy" id="1007098"/>
    <lineage>
        <taxon>Bacteria</taxon>
        <taxon>Thermotogati</taxon>
        <taxon>Deinococcota</taxon>
        <taxon>Deinococci</taxon>
        <taxon>Deinococcales</taxon>
        <taxon>Deinococcaceae</taxon>
        <taxon>Deinococcus</taxon>
    </lineage>
</organism>
<accession>A0ABQ2JFG0</accession>
<sequence length="250" mass="27775">MNLMDFEPRHWPGHTPLTVTDLVDFGDSTPPRLPTALVRALAELRHQGVTRSRAHLTLATDETQPTAHLALKIAPHMLRDPNAVDAIYETLEGTSTERLAIRVHLTQQNVPERLDIAFDAAELLDTTTLSPLALAPAGDAWLVTTMDDLFQVNFQETDALLDVWLSESGLPAPRLFERLVIVSGRQKAEHHAVELPEVTSLAAARDLAERISTAFSFTVNVVQAPRQDEPEGKRASLYESARDMARRLRQ</sequence>
<evidence type="ECO:0000313" key="2">
    <source>
        <dbReference type="Proteomes" id="UP000645517"/>
    </source>
</evidence>
<dbReference type="EMBL" id="BMOR01000021">
    <property type="protein sequence ID" value="GGN44275.1"/>
    <property type="molecule type" value="Genomic_DNA"/>
</dbReference>
<gene>
    <name evidence="1" type="ORF">GCM10010842_32650</name>
</gene>
<evidence type="ECO:0000313" key="1">
    <source>
        <dbReference type="EMBL" id="GGN44275.1"/>
    </source>
</evidence>
<comment type="caution">
    <text evidence="1">The sequence shown here is derived from an EMBL/GenBank/DDBJ whole genome shotgun (WGS) entry which is preliminary data.</text>
</comment>
<name>A0ABQ2JFG0_9DEIO</name>